<dbReference type="Gene3D" id="3.30.420.10">
    <property type="entry name" value="Ribonuclease H-like superfamily/Ribonuclease H"/>
    <property type="match status" value="1"/>
</dbReference>
<dbReference type="InterPro" id="IPR001584">
    <property type="entry name" value="Integrase_cat-core"/>
</dbReference>
<evidence type="ECO:0000313" key="4">
    <source>
        <dbReference type="Proteomes" id="UP000037035"/>
    </source>
</evidence>
<name>A0A0L6VMT6_9BASI</name>
<sequence length="132" mass="14776">HQKYGLLQPLPIPPLPWHSLSMDFISQVPLANGYDTILVVVDCFSKMSLFIRTKTTCTSSELADLFIKHVFSKHGLPDNIVSDRSSLFVSSFWTSLCQHLKIQQNLSTAYHPESDGQTERVNQILDCVPSAG</sequence>
<keyword evidence="1" id="KW-0694">RNA-binding</keyword>
<dbReference type="AlphaFoldDB" id="A0A0L6VMT6"/>
<dbReference type="PROSITE" id="PS50994">
    <property type="entry name" value="INTEGRASE"/>
    <property type="match status" value="1"/>
</dbReference>
<feature type="non-terminal residue" evidence="3">
    <location>
        <position position="1"/>
    </location>
</feature>
<dbReference type="InterPro" id="IPR050951">
    <property type="entry name" value="Retrovirus_Pol_polyprotein"/>
</dbReference>
<organism evidence="3 4">
    <name type="scientific">Puccinia sorghi</name>
    <dbReference type="NCBI Taxonomy" id="27349"/>
    <lineage>
        <taxon>Eukaryota</taxon>
        <taxon>Fungi</taxon>
        <taxon>Dikarya</taxon>
        <taxon>Basidiomycota</taxon>
        <taxon>Pucciniomycotina</taxon>
        <taxon>Pucciniomycetes</taxon>
        <taxon>Pucciniales</taxon>
        <taxon>Pucciniaceae</taxon>
        <taxon>Puccinia</taxon>
    </lineage>
</organism>
<dbReference type="OrthoDB" id="2273864at2759"/>
<dbReference type="GO" id="GO:0005634">
    <property type="term" value="C:nucleus"/>
    <property type="evidence" value="ECO:0007669"/>
    <property type="project" value="UniProtKB-ARBA"/>
</dbReference>
<dbReference type="InterPro" id="IPR036397">
    <property type="entry name" value="RNaseH_sf"/>
</dbReference>
<reference evidence="3 4" key="1">
    <citation type="submission" date="2015-08" db="EMBL/GenBank/DDBJ databases">
        <title>Next Generation Sequencing and Analysis of the Genome of Puccinia sorghi L Schw, the Causal Agent of Maize Common Rust.</title>
        <authorList>
            <person name="Rochi L."/>
            <person name="Burguener G."/>
            <person name="Darino M."/>
            <person name="Turjanski A."/>
            <person name="Kreff E."/>
            <person name="Dieguez M.J."/>
            <person name="Sacco F."/>
        </authorList>
    </citation>
    <scope>NUCLEOTIDE SEQUENCE [LARGE SCALE GENOMIC DNA]</scope>
    <source>
        <strain evidence="3 4">RO10H11247</strain>
    </source>
</reference>
<evidence type="ECO:0000313" key="3">
    <source>
        <dbReference type="EMBL" id="KNZ61877.1"/>
    </source>
</evidence>
<evidence type="ECO:0000259" key="2">
    <source>
        <dbReference type="PROSITE" id="PS50994"/>
    </source>
</evidence>
<dbReference type="Pfam" id="PF00665">
    <property type="entry name" value="rve"/>
    <property type="match status" value="1"/>
</dbReference>
<evidence type="ECO:0000256" key="1">
    <source>
        <dbReference type="ARBA" id="ARBA00022884"/>
    </source>
</evidence>
<comment type="caution">
    <text evidence="3">The sequence shown here is derived from an EMBL/GenBank/DDBJ whole genome shotgun (WGS) entry which is preliminary data.</text>
</comment>
<dbReference type="GO" id="GO:0015074">
    <property type="term" value="P:DNA integration"/>
    <property type="evidence" value="ECO:0007669"/>
    <property type="project" value="InterPro"/>
</dbReference>
<dbReference type="PANTHER" id="PTHR37984:SF5">
    <property type="entry name" value="PROTEIN NYNRIN-LIKE"/>
    <property type="match status" value="1"/>
</dbReference>
<protein>
    <submittedName>
        <fullName evidence="3">Putative retrotransposon nucleocapsid protein</fullName>
    </submittedName>
</protein>
<dbReference type="Proteomes" id="UP000037035">
    <property type="component" value="Unassembled WGS sequence"/>
</dbReference>
<accession>A0A0L6VMT6</accession>
<dbReference type="PANTHER" id="PTHR37984">
    <property type="entry name" value="PROTEIN CBG26694"/>
    <property type="match status" value="1"/>
</dbReference>
<gene>
    <name evidence="3" type="ORF">VP01_13463g1</name>
</gene>
<feature type="domain" description="Integrase catalytic" evidence="2">
    <location>
        <begin position="12"/>
        <end position="132"/>
    </location>
</feature>
<keyword evidence="4" id="KW-1185">Reference proteome</keyword>
<dbReference type="STRING" id="27349.A0A0L6VMT6"/>
<proteinExistence type="predicted"/>
<dbReference type="GO" id="GO:0003723">
    <property type="term" value="F:RNA binding"/>
    <property type="evidence" value="ECO:0007669"/>
    <property type="project" value="UniProtKB-KW"/>
</dbReference>
<dbReference type="InterPro" id="IPR012337">
    <property type="entry name" value="RNaseH-like_sf"/>
</dbReference>
<dbReference type="EMBL" id="LAVV01003847">
    <property type="protein sequence ID" value="KNZ61877.1"/>
    <property type="molecule type" value="Genomic_DNA"/>
</dbReference>
<dbReference type="SUPFAM" id="SSF53098">
    <property type="entry name" value="Ribonuclease H-like"/>
    <property type="match status" value="1"/>
</dbReference>
<dbReference type="VEuPathDB" id="FungiDB:VP01_13463g1"/>